<comment type="pathway">
    <text evidence="7">Carbohydrate biosynthesis; gluconeogenesis.</text>
</comment>
<keyword evidence="5 7" id="KW-0413">Isomerase</keyword>
<accession>A0A323UXW2</accession>
<feature type="active site" evidence="7">
    <location>
        <position position="509"/>
    </location>
</feature>
<evidence type="ECO:0000256" key="5">
    <source>
        <dbReference type="ARBA" id="ARBA00023235"/>
    </source>
</evidence>
<keyword evidence="4 7" id="KW-0324">Glycolysis</keyword>
<dbReference type="Gene3D" id="1.10.1390.10">
    <property type="match status" value="1"/>
</dbReference>
<evidence type="ECO:0000256" key="2">
    <source>
        <dbReference type="ARBA" id="ARBA00006604"/>
    </source>
</evidence>
<dbReference type="UniPathway" id="UPA00109">
    <property type="reaction ID" value="UER00181"/>
</dbReference>
<dbReference type="PROSITE" id="PS00174">
    <property type="entry name" value="P_GLUCOSE_ISOMERASE_2"/>
    <property type="match status" value="1"/>
</dbReference>
<dbReference type="InterPro" id="IPR023096">
    <property type="entry name" value="G6P_Isomerase_C"/>
</dbReference>
<dbReference type="OrthoDB" id="140919at2"/>
<feature type="active site" description="Proton donor" evidence="7">
    <location>
        <position position="350"/>
    </location>
</feature>
<comment type="function">
    <text evidence="7">Catalyzes the reversible isomerization of glucose-6-phosphate to fructose-6-phosphate.</text>
</comment>
<dbReference type="GO" id="GO:0051156">
    <property type="term" value="P:glucose 6-phosphate metabolic process"/>
    <property type="evidence" value="ECO:0007669"/>
    <property type="project" value="TreeGrafter"/>
</dbReference>
<keyword evidence="3 7" id="KW-0312">Gluconeogenesis</keyword>
<dbReference type="GO" id="GO:0005829">
    <property type="term" value="C:cytosol"/>
    <property type="evidence" value="ECO:0007669"/>
    <property type="project" value="TreeGrafter"/>
</dbReference>
<keyword evidence="7" id="KW-0963">Cytoplasm</keyword>
<dbReference type="EMBL" id="QKOE01000006">
    <property type="protein sequence ID" value="PZA16490.1"/>
    <property type="molecule type" value="Genomic_DNA"/>
</dbReference>
<dbReference type="PRINTS" id="PR00662">
    <property type="entry name" value="G6PISOMERASE"/>
</dbReference>
<dbReference type="UniPathway" id="UPA00138"/>
<evidence type="ECO:0000256" key="7">
    <source>
        <dbReference type="HAMAP-Rule" id="MF_00473"/>
    </source>
</evidence>
<dbReference type="CDD" id="cd05015">
    <property type="entry name" value="SIS_PGI_1"/>
    <property type="match status" value="1"/>
</dbReference>
<evidence type="ECO:0000256" key="8">
    <source>
        <dbReference type="RuleBase" id="RU000612"/>
    </source>
</evidence>
<comment type="caution">
    <text evidence="9">The sequence shown here is derived from an EMBL/GenBank/DDBJ whole genome shotgun (WGS) entry which is preliminary data.</text>
</comment>
<dbReference type="GO" id="GO:0004347">
    <property type="term" value="F:glucose-6-phosphate isomerase activity"/>
    <property type="evidence" value="ECO:0007669"/>
    <property type="project" value="UniProtKB-UniRule"/>
</dbReference>
<evidence type="ECO:0000256" key="4">
    <source>
        <dbReference type="ARBA" id="ARBA00023152"/>
    </source>
</evidence>
<dbReference type="PROSITE" id="PS00765">
    <property type="entry name" value="P_GLUCOSE_ISOMERASE_1"/>
    <property type="match status" value="1"/>
</dbReference>
<evidence type="ECO:0000256" key="6">
    <source>
        <dbReference type="ARBA" id="ARBA00029321"/>
    </source>
</evidence>
<gene>
    <name evidence="7" type="primary">pgi</name>
    <name evidence="9" type="ORF">DNK49_10160</name>
</gene>
<evidence type="ECO:0000313" key="9">
    <source>
        <dbReference type="EMBL" id="PZA16490.1"/>
    </source>
</evidence>
<dbReference type="EC" id="5.3.1.9" evidence="7"/>
<dbReference type="InterPro" id="IPR035476">
    <property type="entry name" value="SIS_PGI_1"/>
</dbReference>
<dbReference type="HAMAP" id="MF_00473">
    <property type="entry name" value="G6P_isomerase"/>
    <property type="match status" value="1"/>
</dbReference>
<comment type="pathway">
    <text evidence="1 7 8">Carbohydrate degradation; glycolysis; D-glyceraldehyde 3-phosphate and glycerone phosphate from D-glucose: step 2/4.</text>
</comment>
<evidence type="ECO:0000256" key="3">
    <source>
        <dbReference type="ARBA" id="ARBA00022432"/>
    </source>
</evidence>
<comment type="catalytic activity">
    <reaction evidence="6 7 8">
        <text>alpha-D-glucose 6-phosphate = beta-D-fructose 6-phosphate</text>
        <dbReference type="Rhea" id="RHEA:11816"/>
        <dbReference type="ChEBI" id="CHEBI:57634"/>
        <dbReference type="ChEBI" id="CHEBI:58225"/>
        <dbReference type="EC" id="5.3.1.9"/>
    </reaction>
</comment>
<dbReference type="PANTHER" id="PTHR11469:SF1">
    <property type="entry name" value="GLUCOSE-6-PHOSPHATE ISOMERASE"/>
    <property type="match status" value="1"/>
</dbReference>
<dbReference type="InterPro" id="IPR018189">
    <property type="entry name" value="Phosphoglucose_isomerase_CS"/>
</dbReference>
<comment type="subcellular location">
    <subcellularLocation>
        <location evidence="7">Cytoplasm</location>
    </subcellularLocation>
</comment>
<dbReference type="AlphaFoldDB" id="A0A323UXW2"/>
<dbReference type="InterPro" id="IPR001672">
    <property type="entry name" value="G6P_Isomerase"/>
</dbReference>
<dbReference type="InterPro" id="IPR035482">
    <property type="entry name" value="SIS_PGI_2"/>
</dbReference>
<comment type="similarity">
    <text evidence="2 7 8">Belongs to the GPI family.</text>
</comment>
<dbReference type="GO" id="GO:0006094">
    <property type="term" value="P:gluconeogenesis"/>
    <property type="evidence" value="ECO:0007669"/>
    <property type="project" value="UniProtKB-UniRule"/>
</dbReference>
<organism evidence="9 10">
    <name type="scientific">Parazoarcus communis SWub3 = DSM 12120</name>
    <dbReference type="NCBI Taxonomy" id="1121029"/>
    <lineage>
        <taxon>Bacteria</taxon>
        <taxon>Pseudomonadati</taxon>
        <taxon>Pseudomonadota</taxon>
        <taxon>Betaproteobacteria</taxon>
        <taxon>Rhodocyclales</taxon>
        <taxon>Zoogloeaceae</taxon>
        <taxon>Parazoarcus</taxon>
    </lineage>
</organism>
<dbReference type="PROSITE" id="PS51463">
    <property type="entry name" value="P_GLUCOSE_ISOMERASE_3"/>
    <property type="match status" value="1"/>
</dbReference>
<dbReference type="InterPro" id="IPR046348">
    <property type="entry name" value="SIS_dom_sf"/>
</dbReference>
<evidence type="ECO:0000256" key="1">
    <source>
        <dbReference type="ARBA" id="ARBA00004926"/>
    </source>
</evidence>
<dbReference type="GO" id="GO:0048029">
    <property type="term" value="F:monosaccharide binding"/>
    <property type="evidence" value="ECO:0007669"/>
    <property type="project" value="TreeGrafter"/>
</dbReference>
<evidence type="ECO:0000313" key="10">
    <source>
        <dbReference type="Proteomes" id="UP000248259"/>
    </source>
</evidence>
<sequence>MKTTAAWQALTEYRLSFGDTRMCELFATEPDRFERLSLRAAGLFLDYSKNRIDDRGLGLLGNLARERGVEQARAAMFGGQRINTTENRAVLHVALRNRGEQAMEVDGQDVMPAVREVLARMGSFVEAVREGAWRGYAGETITDVVNIGIGGSDLGPAMVCQALQGCAHPRLTMHFVSNIDGDHLAGVLGRVDPARTLFVIASKTFTTIETMTNAASARSWFLANGGSEAAIARHFVAVSTNAERVADFGIDLANMFGFWDWVGGRYSLWSAVGLPIALQVGFAGFEALLQGAHDMDRHFVDAPLEANMPVILAMLGVWYRGFCGAGSLSVAPYAQALARLPAYLQQLEMESNGKSVTCSGAPVTTPTCPVIWGEPGTNGQHAFFQLLHQGTDLIPVDFIVPLRAGHGLPGHHRLLLANCIAQSKALMVGKCADEVRAELGASGLSGEALEALVPHRVFPGNRPSNTLLLPDLSPRSIGALIALYEHKVFVQSVIWDINAFDQWGVELGKQIASRIGAELAGEAEGQHDASSQGLIALARQALNGQD</sequence>
<reference evidence="9 10" key="1">
    <citation type="submission" date="2018-06" db="EMBL/GenBank/DDBJ databases">
        <title>Azoarcus communis strain SWub3 genome.</title>
        <authorList>
            <person name="Zorraquino Salvo V."/>
            <person name="Toubiana D."/>
            <person name="Blumwald E."/>
        </authorList>
    </citation>
    <scope>NUCLEOTIDE SEQUENCE [LARGE SCALE GENOMIC DNA]</scope>
    <source>
        <strain evidence="9 10">SWub3</strain>
    </source>
</reference>
<dbReference type="Gene3D" id="3.40.50.10490">
    <property type="entry name" value="Glucose-6-phosphate isomerase like protein, domain 1"/>
    <property type="match status" value="2"/>
</dbReference>
<dbReference type="GO" id="GO:0006096">
    <property type="term" value="P:glycolytic process"/>
    <property type="evidence" value="ECO:0007669"/>
    <property type="project" value="UniProtKB-UniRule"/>
</dbReference>
<feature type="active site" evidence="7">
    <location>
        <position position="381"/>
    </location>
</feature>
<dbReference type="GO" id="GO:0097367">
    <property type="term" value="F:carbohydrate derivative binding"/>
    <property type="evidence" value="ECO:0007669"/>
    <property type="project" value="InterPro"/>
</dbReference>
<dbReference type="NCBIfam" id="NF001211">
    <property type="entry name" value="PRK00179.1"/>
    <property type="match status" value="1"/>
</dbReference>
<proteinExistence type="inferred from homology"/>
<name>A0A323UXW2_9RHOO</name>
<protein>
    <recommendedName>
        <fullName evidence="7">Glucose-6-phosphate isomerase</fullName>
        <shortName evidence="7">GPI</shortName>
        <ecNumber evidence="7">5.3.1.9</ecNumber>
    </recommendedName>
    <alternativeName>
        <fullName evidence="7">Phosphoglucose isomerase</fullName>
        <shortName evidence="7">PGI</shortName>
    </alternativeName>
    <alternativeName>
        <fullName evidence="7">Phosphohexose isomerase</fullName>
        <shortName evidence="7">PHI</shortName>
    </alternativeName>
</protein>
<dbReference type="FunFam" id="3.40.50.10490:FF:000004">
    <property type="entry name" value="Glucose-6-phosphate isomerase"/>
    <property type="match status" value="1"/>
</dbReference>
<keyword evidence="10" id="KW-1185">Reference proteome</keyword>
<dbReference type="SUPFAM" id="SSF53697">
    <property type="entry name" value="SIS domain"/>
    <property type="match status" value="1"/>
</dbReference>
<dbReference type="Pfam" id="PF00342">
    <property type="entry name" value="PGI"/>
    <property type="match status" value="1"/>
</dbReference>
<dbReference type="CDD" id="cd05016">
    <property type="entry name" value="SIS_PGI_2"/>
    <property type="match status" value="1"/>
</dbReference>
<dbReference type="Proteomes" id="UP000248259">
    <property type="component" value="Unassembled WGS sequence"/>
</dbReference>
<dbReference type="PANTHER" id="PTHR11469">
    <property type="entry name" value="GLUCOSE-6-PHOSPHATE ISOMERASE"/>
    <property type="match status" value="1"/>
</dbReference>